<keyword evidence="1" id="KW-0812">Transmembrane</keyword>
<feature type="transmembrane region" description="Helical" evidence="1">
    <location>
        <begin position="118"/>
        <end position="140"/>
    </location>
</feature>
<evidence type="ECO:0000259" key="2">
    <source>
        <dbReference type="Pfam" id="PF07885"/>
    </source>
</evidence>
<keyword evidence="3" id="KW-0813">Transport</keyword>
<evidence type="ECO:0000313" key="3">
    <source>
        <dbReference type="EMBL" id="KAA2286305.1"/>
    </source>
</evidence>
<dbReference type="SUPFAM" id="SSF81324">
    <property type="entry name" value="Voltage-gated potassium channels"/>
    <property type="match status" value="1"/>
</dbReference>
<evidence type="ECO:0000256" key="1">
    <source>
        <dbReference type="SAM" id="Phobius"/>
    </source>
</evidence>
<keyword evidence="3" id="KW-0407">Ion channel</keyword>
<proteinExistence type="predicted"/>
<dbReference type="EMBL" id="VUOD01000001">
    <property type="protein sequence ID" value="KAA2286305.1"/>
    <property type="molecule type" value="Genomic_DNA"/>
</dbReference>
<feature type="transmembrane region" description="Helical" evidence="1">
    <location>
        <begin position="6"/>
        <end position="28"/>
    </location>
</feature>
<reference evidence="3 4" key="1">
    <citation type="submission" date="2019-09" db="EMBL/GenBank/DDBJ databases">
        <title>Arenimonas chukotkensis sp. nov., a bacterium isolated from Chukotka hot spring, Arctic region, Russia.</title>
        <authorList>
            <person name="Zayulina K.S."/>
            <person name="Prokofeva M.I."/>
            <person name="Elcheninov A.G."/>
            <person name="Novikov A."/>
            <person name="Kochetkova T.V."/>
            <person name="Kublanov I.V."/>
        </authorList>
    </citation>
    <scope>NUCLEOTIDE SEQUENCE [LARGE SCALE GENOMIC DNA]</scope>
    <source>
        <strain evidence="3 4">3729k</strain>
    </source>
</reference>
<name>A0A5B2ZEH1_9GAMM</name>
<dbReference type="Gene3D" id="1.10.287.70">
    <property type="match status" value="1"/>
</dbReference>
<dbReference type="RefSeq" id="WP_149859527.1">
    <property type="nucleotide sequence ID" value="NZ_VUOD01000001.1"/>
</dbReference>
<dbReference type="Proteomes" id="UP000322165">
    <property type="component" value="Unassembled WGS sequence"/>
</dbReference>
<comment type="caution">
    <text evidence="3">The sequence shown here is derived from an EMBL/GenBank/DDBJ whole genome shotgun (WGS) entry which is preliminary data.</text>
</comment>
<evidence type="ECO:0000313" key="4">
    <source>
        <dbReference type="Proteomes" id="UP000322165"/>
    </source>
</evidence>
<organism evidence="3 4">
    <name type="scientific">Arenimonas fontis</name>
    <dbReference type="NCBI Taxonomy" id="2608255"/>
    <lineage>
        <taxon>Bacteria</taxon>
        <taxon>Pseudomonadati</taxon>
        <taxon>Pseudomonadota</taxon>
        <taxon>Gammaproteobacteria</taxon>
        <taxon>Lysobacterales</taxon>
        <taxon>Lysobacteraceae</taxon>
        <taxon>Arenimonas</taxon>
    </lineage>
</organism>
<reference evidence="3 4" key="2">
    <citation type="submission" date="2019-09" db="EMBL/GenBank/DDBJ databases">
        <authorList>
            <person name="Mazur A."/>
        </authorList>
    </citation>
    <scope>NUCLEOTIDE SEQUENCE [LARGE SCALE GENOMIC DNA]</scope>
    <source>
        <strain evidence="3 4">3729k</strain>
    </source>
</reference>
<feature type="domain" description="Potassium channel" evidence="2">
    <location>
        <begin position="88"/>
        <end position="136"/>
    </location>
</feature>
<protein>
    <submittedName>
        <fullName evidence="3">Two pore domain potassium channel family protein</fullName>
    </submittedName>
</protein>
<keyword evidence="3" id="KW-0406">Ion transport</keyword>
<dbReference type="InterPro" id="IPR013099">
    <property type="entry name" value="K_chnl_dom"/>
</dbReference>
<sequence>MYPYWDANAAVLLVTVACVGTAVLIHYEGLSLLSRQLALHREGRARRKVLYGICGVLLLHVAEIWVFGLGFWGLARVQNAGIVLGAQPLHLLDAVYLAAMSYTTVGSGDVVPVGPIRFLAGTVALTGFVMLTWSASFTYLEMERYWRR</sequence>
<dbReference type="Pfam" id="PF07885">
    <property type="entry name" value="Ion_trans_2"/>
    <property type="match status" value="1"/>
</dbReference>
<accession>A0A5B2ZEH1</accession>
<keyword evidence="1" id="KW-0472">Membrane</keyword>
<dbReference type="AlphaFoldDB" id="A0A5B2ZEH1"/>
<gene>
    <name evidence="3" type="ORF">F0415_02065</name>
</gene>
<feature type="transmembrane region" description="Helical" evidence="1">
    <location>
        <begin position="49"/>
        <end position="74"/>
    </location>
</feature>
<keyword evidence="4" id="KW-1185">Reference proteome</keyword>
<keyword evidence="1" id="KW-1133">Transmembrane helix</keyword>
<dbReference type="GO" id="GO:0034220">
    <property type="term" value="P:monoatomic ion transmembrane transport"/>
    <property type="evidence" value="ECO:0007669"/>
    <property type="project" value="UniProtKB-KW"/>
</dbReference>